<dbReference type="AlphaFoldDB" id="A0A0F8YZ73"/>
<dbReference type="EMBL" id="LAZR01050717">
    <property type="protein sequence ID" value="KKK86727.1"/>
    <property type="molecule type" value="Genomic_DNA"/>
</dbReference>
<protein>
    <recommendedName>
        <fullName evidence="1">Phage terminase large subunit GpA ATPase domain-containing protein</fullName>
    </recommendedName>
</protein>
<dbReference type="Pfam" id="PF05876">
    <property type="entry name" value="GpA_ATPase"/>
    <property type="match status" value="1"/>
</dbReference>
<gene>
    <name evidence="2" type="ORF">LCGC14_2760360</name>
</gene>
<feature type="non-terminal residue" evidence="2">
    <location>
        <position position="236"/>
    </location>
</feature>
<reference evidence="2" key="1">
    <citation type="journal article" date="2015" name="Nature">
        <title>Complex archaea that bridge the gap between prokaryotes and eukaryotes.</title>
        <authorList>
            <person name="Spang A."/>
            <person name="Saw J.H."/>
            <person name="Jorgensen S.L."/>
            <person name="Zaremba-Niedzwiedzka K."/>
            <person name="Martijn J."/>
            <person name="Lind A.E."/>
            <person name="van Eijk R."/>
            <person name="Schleper C."/>
            <person name="Guy L."/>
            <person name="Ettema T.J."/>
        </authorList>
    </citation>
    <scope>NUCLEOTIDE SEQUENCE</scope>
</reference>
<organism evidence="2">
    <name type="scientific">marine sediment metagenome</name>
    <dbReference type="NCBI Taxonomy" id="412755"/>
    <lineage>
        <taxon>unclassified sequences</taxon>
        <taxon>metagenomes</taxon>
        <taxon>ecological metagenomes</taxon>
    </lineage>
</organism>
<dbReference type="InterPro" id="IPR046453">
    <property type="entry name" value="GpA_ATPase"/>
</dbReference>
<comment type="caution">
    <text evidence="2">The sequence shown here is derived from an EMBL/GenBank/DDBJ whole genome shotgun (WGS) entry which is preliminary data.</text>
</comment>
<evidence type="ECO:0000313" key="2">
    <source>
        <dbReference type="EMBL" id="KKK86727.1"/>
    </source>
</evidence>
<evidence type="ECO:0000259" key="1">
    <source>
        <dbReference type="Pfam" id="PF05876"/>
    </source>
</evidence>
<feature type="domain" description="Phage terminase large subunit GpA ATPase" evidence="1">
    <location>
        <begin position="42"/>
        <end position="231"/>
    </location>
</feature>
<accession>A0A0F8YZ73</accession>
<proteinExistence type="predicted"/>
<sequence>MTLLTANPDVLCDAELFEAWRPPERLDPADWAERHVTLSPDSPIKGRLDHRNAPYLPGMINIASRPGVSQLNVEKGGQLGVSTAFRWLNGFWAQQDPAPCGLTLPDKTKGRKIVSGYLLPFFRETKVLRGLMSTRSTDESAEQIRLANGYTLHLMWAGSASSTSAIPLRRVVNDEVDKMLPWGRGGGEGHAVHRTKTRLRVFADQAIQINISTPTTKMGMIHRLVEDSDVILYFLV</sequence>
<dbReference type="GO" id="GO:0016887">
    <property type="term" value="F:ATP hydrolysis activity"/>
    <property type="evidence" value="ECO:0007669"/>
    <property type="project" value="InterPro"/>
</dbReference>
<name>A0A0F8YZ73_9ZZZZ</name>